<feature type="chain" id="PRO_5011458101" description="Tetratricopeptide repeat-containing protein" evidence="1">
    <location>
        <begin position="20"/>
        <end position="438"/>
    </location>
</feature>
<feature type="signal peptide" evidence="1">
    <location>
        <begin position="1"/>
        <end position="19"/>
    </location>
</feature>
<dbReference type="InterPro" id="IPR011990">
    <property type="entry name" value="TPR-like_helical_dom_sf"/>
</dbReference>
<dbReference type="Proteomes" id="UP000199437">
    <property type="component" value="Unassembled WGS sequence"/>
</dbReference>
<dbReference type="SUPFAM" id="SSF48452">
    <property type="entry name" value="TPR-like"/>
    <property type="match status" value="1"/>
</dbReference>
<dbReference type="GeneID" id="99987288"/>
<organism evidence="2 3">
    <name type="scientific">Roseivirga pacifica</name>
    <dbReference type="NCBI Taxonomy" id="1267423"/>
    <lineage>
        <taxon>Bacteria</taxon>
        <taxon>Pseudomonadati</taxon>
        <taxon>Bacteroidota</taxon>
        <taxon>Cytophagia</taxon>
        <taxon>Cytophagales</taxon>
        <taxon>Roseivirgaceae</taxon>
        <taxon>Roseivirga</taxon>
    </lineage>
</organism>
<name>A0A1I0QR88_9BACT</name>
<proteinExistence type="predicted"/>
<dbReference type="OrthoDB" id="1490653at2"/>
<protein>
    <recommendedName>
        <fullName evidence="4">Tetratricopeptide repeat-containing protein</fullName>
    </recommendedName>
</protein>
<sequence>MKKLLLTIVALGVGLTAFAQGPELKLPEDKELADMAKRKFAISVDEMSIKRYGEAAKALNWLVKNTPDLYDGLYINGYKAYEELAEATNDEAKKDLYLDSMFFFFNKKAEVFELSDLEKNNKAYRYYKYWKSNRDKIGEGMEAYKVAYENPSEVINNNIVSYMDMARRYKAYGNPLSDQEALDIYGKVLEVIDMKIAAGEDEEKQERYRGVVNGILTQIIGEGFDCEFIEQNLAPPLDRGEDVKLAKKVLSLLLDKGCTESPYFEKAAEIIQAKEPNAGFAKILGQRAASRKDYSKASAFYMEALSMTEENDKKADLHLDIAKLNQLKGDKAAARAEALKAVELSKELSKEAYELLGDLYFGSFEQCAKQVSQIDDRAVFMIAHDMYTKAGASSKMANAKAQFPTISDVFTANKKEGDPIKVGCWINANTTIKVRPSN</sequence>
<reference evidence="3" key="1">
    <citation type="submission" date="2016-10" db="EMBL/GenBank/DDBJ databases">
        <authorList>
            <person name="Varghese N."/>
            <person name="Submissions S."/>
        </authorList>
    </citation>
    <scope>NUCLEOTIDE SEQUENCE [LARGE SCALE GENOMIC DNA]</scope>
    <source>
        <strain evidence="3">CGMCC 1.12402</strain>
    </source>
</reference>
<keyword evidence="3" id="KW-1185">Reference proteome</keyword>
<evidence type="ECO:0000313" key="2">
    <source>
        <dbReference type="EMBL" id="SEW29837.1"/>
    </source>
</evidence>
<evidence type="ECO:0008006" key="4">
    <source>
        <dbReference type="Google" id="ProtNLM"/>
    </source>
</evidence>
<dbReference type="STRING" id="1267423.SAMN05216290_2594"/>
<evidence type="ECO:0000313" key="3">
    <source>
        <dbReference type="Proteomes" id="UP000199437"/>
    </source>
</evidence>
<evidence type="ECO:0000256" key="1">
    <source>
        <dbReference type="SAM" id="SignalP"/>
    </source>
</evidence>
<accession>A0A1I0QR88</accession>
<gene>
    <name evidence="2" type="ORF">SAMN05216290_2594</name>
</gene>
<dbReference type="Gene3D" id="1.25.40.10">
    <property type="entry name" value="Tetratricopeptide repeat domain"/>
    <property type="match status" value="1"/>
</dbReference>
<dbReference type="EMBL" id="FOIR01000002">
    <property type="protein sequence ID" value="SEW29837.1"/>
    <property type="molecule type" value="Genomic_DNA"/>
</dbReference>
<dbReference type="RefSeq" id="WP_090258992.1">
    <property type="nucleotide sequence ID" value="NZ_FOIR01000002.1"/>
</dbReference>
<dbReference type="AlphaFoldDB" id="A0A1I0QR88"/>
<keyword evidence="1" id="KW-0732">Signal</keyword>